<keyword evidence="3" id="KW-1185">Reference proteome</keyword>
<proteinExistence type="predicted"/>
<comment type="caution">
    <text evidence="2">The sequence shown here is derived from an EMBL/GenBank/DDBJ whole genome shotgun (WGS) entry which is preliminary data.</text>
</comment>
<reference evidence="3" key="1">
    <citation type="journal article" date="2019" name="Int. J. Syst. Evol. Microbiol.">
        <title>The Global Catalogue of Microorganisms (GCM) 10K type strain sequencing project: providing services to taxonomists for standard genome sequencing and annotation.</title>
        <authorList>
            <consortium name="The Broad Institute Genomics Platform"/>
            <consortium name="The Broad Institute Genome Sequencing Center for Infectious Disease"/>
            <person name="Wu L."/>
            <person name="Ma J."/>
        </authorList>
    </citation>
    <scope>NUCLEOTIDE SEQUENCE [LARGE SCALE GENOMIC DNA]</scope>
    <source>
        <strain evidence="3">JCM 18055</strain>
    </source>
</reference>
<organism evidence="2 3">
    <name type="scientific">Pseudonocardia yuanmonensis</name>
    <dbReference type="NCBI Taxonomy" id="1095914"/>
    <lineage>
        <taxon>Bacteria</taxon>
        <taxon>Bacillati</taxon>
        <taxon>Actinomycetota</taxon>
        <taxon>Actinomycetes</taxon>
        <taxon>Pseudonocardiales</taxon>
        <taxon>Pseudonocardiaceae</taxon>
        <taxon>Pseudonocardia</taxon>
    </lineage>
</organism>
<evidence type="ECO:0000256" key="1">
    <source>
        <dbReference type="SAM" id="MobiDB-lite"/>
    </source>
</evidence>
<name>A0ABP8W6H8_9PSEU</name>
<feature type="compositionally biased region" description="Polar residues" evidence="1">
    <location>
        <begin position="19"/>
        <end position="32"/>
    </location>
</feature>
<dbReference type="Proteomes" id="UP001500325">
    <property type="component" value="Unassembled WGS sequence"/>
</dbReference>
<dbReference type="EMBL" id="BAABIC010000004">
    <property type="protein sequence ID" value="GAA4682801.1"/>
    <property type="molecule type" value="Genomic_DNA"/>
</dbReference>
<accession>A0ABP8W6H8</accession>
<gene>
    <name evidence="2" type="ORF">GCM10023215_16180</name>
</gene>
<sequence>MSRWWAASTAHGAPPRRAGTSSANRASAQVIQPTEDRTCAQTASRRQVRAATPPRPADAPDDPPDDVPDDRAGGRAVAVVRERAGVEAGVEAGTHRVHRAATDRTSGPVPDPSRGFPDRYPRVGSGA</sequence>
<feature type="region of interest" description="Disordered" evidence="1">
    <location>
        <begin position="1"/>
        <end position="127"/>
    </location>
</feature>
<feature type="compositionally biased region" description="Acidic residues" evidence="1">
    <location>
        <begin position="59"/>
        <end position="68"/>
    </location>
</feature>
<evidence type="ECO:0000313" key="2">
    <source>
        <dbReference type="EMBL" id="GAA4682801.1"/>
    </source>
</evidence>
<evidence type="ECO:0000313" key="3">
    <source>
        <dbReference type="Proteomes" id="UP001500325"/>
    </source>
</evidence>
<protein>
    <submittedName>
        <fullName evidence="2">Uncharacterized protein</fullName>
    </submittedName>
</protein>